<reference evidence="3 4" key="1">
    <citation type="journal article" date="2013" name="BMC Genomics">
        <title>Reconstruction of the lipid metabolism for the microalga Monoraphidium neglectum from its genome sequence reveals characteristics suitable for biofuel production.</title>
        <authorList>
            <person name="Bogen C."/>
            <person name="Al-Dilaimi A."/>
            <person name="Albersmeier A."/>
            <person name="Wichmann J."/>
            <person name="Grundmann M."/>
            <person name="Rupp O."/>
            <person name="Lauersen K.J."/>
            <person name="Blifernez-Klassen O."/>
            <person name="Kalinowski J."/>
            <person name="Goesmann A."/>
            <person name="Mussgnug J.H."/>
            <person name="Kruse O."/>
        </authorList>
    </citation>
    <scope>NUCLEOTIDE SEQUENCE [LARGE SCALE GENOMIC DNA]</scope>
    <source>
        <strain evidence="3 4">SAG 48.87</strain>
    </source>
</reference>
<dbReference type="PROSITE" id="PS50011">
    <property type="entry name" value="PROTEIN_KINASE_DOM"/>
    <property type="match status" value="1"/>
</dbReference>
<feature type="domain" description="Protein kinase" evidence="2">
    <location>
        <begin position="1"/>
        <end position="172"/>
    </location>
</feature>
<dbReference type="EMBL" id="KK103098">
    <property type="protein sequence ID" value="KIY96238.1"/>
    <property type="molecule type" value="Genomic_DNA"/>
</dbReference>
<dbReference type="PANTHER" id="PTHR44329">
    <property type="entry name" value="SERINE/THREONINE-PROTEIN KINASE TNNI3K-RELATED"/>
    <property type="match status" value="1"/>
</dbReference>
<dbReference type="RefSeq" id="XP_013895258.1">
    <property type="nucleotide sequence ID" value="XM_014039804.1"/>
</dbReference>
<feature type="compositionally biased region" description="Polar residues" evidence="1">
    <location>
        <begin position="1"/>
        <end position="10"/>
    </location>
</feature>
<organism evidence="3 4">
    <name type="scientific">Monoraphidium neglectum</name>
    <dbReference type="NCBI Taxonomy" id="145388"/>
    <lineage>
        <taxon>Eukaryota</taxon>
        <taxon>Viridiplantae</taxon>
        <taxon>Chlorophyta</taxon>
        <taxon>core chlorophytes</taxon>
        <taxon>Chlorophyceae</taxon>
        <taxon>CS clade</taxon>
        <taxon>Sphaeropleales</taxon>
        <taxon>Selenastraceae</taxon>
        <taxon>Monoraphidium</taxon>
    </lineage>
</organism>
<dbReference type="InterPro" id="IPR011009">
    <property type="entry name" value="Kinase-like_dom_sf"/>
</dbReference>
<dbReference type="OrthoDB" id="551059at2759"/>
<proteinExistence type="predicted"/>
<dbReference type="Pfam" id="PF07714">
    <property type="entry name" value="PK_Tyr_Ser-Thr"/>
    <property type="match status" value="1"/>
</dbReference>
<accession>A0A0D2KKC0</accession>
<dbReference type="InterPro" id="IPR000719">
    <property type="entry name" value="Prot_kinase_dom"/>
</dbReference>
<dbReference type="AlphaFoldDB" id="A0A0D2KKC0"/>
<evidence type="ECO:0000313" key="3">
    <source>
        <dbReference type="EMBL" id="KIY96238.1"/>
    </source>
</evidence>
<protein>
    <submittedName>
        <fullName evidence="3">Dual specificity protein kinase shkE</fullName>
    </submittedName>
</protein>
<keyword evidence="4" id="KW-1185">Reference proteome</keyword>
<dbReference type="STRING" id="145388.A0A0D2KKC0"/>
<dbReference type="PANTHER" id="PTHR44329:SF289">
    <property type="entry name" value="SERINE_THREONINE-PROTEIN KINASE VIK"/>
    <property type="match status" value="1"/>
</dbReference>
<dbReference type="KEGG" id="mng:MNEG_11723"/>
<sequence length="194" mass="21278">MAPSSSSGSDLTGPRDPGPAARRVTQLPVLQVDEGLGRPCTAGFWNSRIKTQLVQPAAPRPERFDLTSHTGSLMYMAPEVYRKEVYDEKSDVYSFGVILYEVLHKYMMLSAVCTTGTEAEIEAYARSVADGYRPPIHDHWPQPVKDLIRACWAPEPSDRPCMNEVVSRLTAIQDLGGLSTKHQVPGGGQCCVVS</sequence>
<keyword evidence="3" id="KW-0808">Transferase</keyword>
<dbReference type="InterPro" id="IPR001245">
    <property type="entry name" value="Ser-Thr/Tyr_kinase_cat_dom"/>
</dbReference>
<evidence type="ECO:0000259" key="2">
    <source>
        <dbReference type="PROSITE" id="PS50011"/>
    </source>
</evidence>
<name>A0A0D2KKC0_9CHLO</name>
<evidence type="ECO:0000313" key="4">
    <source>
        <dbReference type="Proteomes" id="UP000054498"/>
    </source>
</evidence>
<dbReference type="SUPFAM" id="SSF56112">
    <property type="entry name" value="Protein kinase-like (PK-like)"/>
    <property type="match status" value="1"/>
</dbReference>
<evidence type="ECO:0000256" key="1">
    <source>
        <dbReference type="SAM" id="MobiDB-lite"/>
    </source>
</evidence>
<keyword evidence="3" id="KW-0418">Kinase</keyword>
<feature type="region of interest" description="Disordered" evidence="1">
    <location>
        <begin position="1"/>
        <end position="23"/>
    </location>
</feature>
<dbReference type="GO" id="GO:0005524">
    <property type="term" value="F:ATP binding"/>
    <property type="evidence" value="ECO:0007669"/>
    <property type="project" value="InterPro"/>
</dbReference>
<dbReference type="GO" id="GO:0004674">
    <property type="term" value="F:protein serine/threonine kinase activity"/>
    <property type="evidence" value="ECO:0007669"/>
    <property type="project" value="TreeGrafter"/>
</dbReference>
<gene>
    <name evidence="3" type="ORF">MNEG_11723</name>
</gene>
<dbReference type="GeneID" id="25729014"/>
<dbReference type="Proteomes" id="UP000054498">
    <property type="component" value="Unassembled WGS sequence"/>
</dbReference>
<dbReference type="Gene3D" id="1.10.510.10">
    <property type="entry name" value="Transferase(Phosphotransferase) domain 1"/>
    <property type="match status" value="1"/>
</dbReference>
<dbReference type="InterPro" id="IPR051681">
    <property type="entry name" value="Ser/Thr_Kinases-Pseudokinases"/>
</dbReference>